<proteinExistence type="predicted"/>
<feature type="non-terminal residue" evidence="1">
    <location>
        <position position="99"/>
    </location>
</feature>
<organism evidence="2">
    <name type="scientific">Camponotus floridanus</name>
    <name type="common">Florida carpenter ant</name>
    <dbReference type="NCBI Taxonomy" id="104421"/>
    <lineage>
        <taxon>Eukaryota</taxon>
        <taxon>Metazoa</taxon>
        <taxon>Ecdysozoa</taxon>
        <taxon>Arthropoda</taxon>
        <taxon>Hexapoda</taxon>
        <taxon>Insecta</taxon>
        <taxon>Pterygota</taxon>
        <taxon>Neoptera</taxon>
        <taxon>Endopterygota</taxon>
        <taxon>Hymenoptera</taxon>
        <taxon>Apocrita</taxon>
        <taxon>Aculeata</taxon>
        <taxon>Formicoidea</taxon>
        <taxon>Formicidae</taxon>
        <taxon>Formicinae</taxon>
        <taxon>Camponotus</taxon>
    </lineage>
</organism>
<accession>E1ZX33</accession>
<name>E1ZX33_CAMFO</name>
<reference evidence="1 2" key="1">
    <citation type="journal article" date="2010" name="Science">
        <title>Genomic comparison of the ants Camponotus floridanus and Harpegnathos saltator.</title>
        <authorList>
            <person name="Bonasio R."/>
            <person name="Zhang G."/>
            <person name="Ye C."/>
            <person name="Mutti N.S."/>
            <person name="Fang X."/>
            <person name="Qin N."/>
            <person name="Donahue G."/>
            <person name="Yang P."/>
            <person name="Li Q."/>
            <person name="Li C."/>
            <person name="Zhang P."/>
            <person name="Huang Z."/>
            <person name="Berger S.L."/>
            <person name="Reinberg D."/>
            <person name="Wang J."/>
            <person name="Liebig J."/>
        </authorList>
    </citation>
    <scope>NUCLEOTIDE SEQUENCE [LARGE SCALE GENOMIC DNA]</scope>
    <source>
        <strain evidence="2">C129</strain>
    </source>
</reference>
<keyword evidence="2" id="KW-1185">Reference proteome</keyword>
<evidence type="ECO:0000313" key="2">
    <source>
        <dbReference type="Proteomes" id="UP000000311"/>
    </source>
</evidence>
<sequence length="99" mass="11647">MHLVCLGVTKKLLCVWIYGKYSRFSKLSASPISVLNSRLNILKKYCPLEFARRPRSHDILSKFKATEFRQFLLYTGPVIMYGILDERLYKHLLFLHVVI</sequence>
<dbReference type="AlphaFoldDB" id="E1ZX33"/>
<gene>
    <name evidence="1" type="ORF">EAG_00154</name>
</gene>
<dbReference type="Proteomes" id="UP000000311">
    <property type="component" value="Unassembled WGS sequence"/>
</dbReference>
<dbReference type="PANTHER" id="PTHR33053">
    <property type="entry name" value="PROTEIN, PUTATIVE-RELATED"/>
    <property type="match status" value="1"/>
</dbReference>
<dbReference type="InParanoid" id="E1ZX33"/>
<dbReference type="OMA" id="ECIAQYC"/>
<protein>
    <submittedName>
        <fullName evidence="1">Uncharacterized protein</fullName>
    </submittedName>
</protein>
<dbReference type="EMBL" id="GL434989">
    <property type="protein sequence ID" value="EFN74256.1"/>
    <property type="molecule type" value="Genomic_DNA"/>
</dbReference>
<evidence type="ECO:0000313" key="1">
    <source>
        <dbReference type="EMBL" id="EFN74256.1"/>
    </source>
</evidence>